<proteinExistence type="predicted"/>
<organism evidence="3 4">
    <name type="scientific">Salix koriyanagi</name>
    <dbReference type="NCBI Taxonomy" id="2511006"/>
    <lineage>
        <taxon>Eukaryota</taxon>
        <taxon>Viridiplantae</taxon>
        <taxon>Streptophyta</taxon>
        <taxon>Embryophyta</taxon>
        <taxon>Tracheophyta</taxon>
        <taxon>Spermatophyta</taxon>
        <taxon>Magnoliopsida</taxon>
        <taxon>eudicotyledons</taxon>
        <taxon>Gunneridae</taxon>
        <taxon>Pentapetalae</taxon>
        <taxon>rosids</taxon>
        <taxon>fabids</taxon>
        <taxon>Malpighiales</taxon>
        <taxon>Salicaceae</taxon>
        <taxon>Saliceae</taxon>
        <taxon>Salix</taxon>
    </lineage>
</organism>
<comment type="caution">
    <text evidence="3">The sequence shown here is derived from an EMBL/GenBank/DDBJ whole genome shotgun (WGS) entry which is preliminary data.</text>
</comment>
<evidence type="ECO:0000256" key="1">
    <source>
        <dbReference type="SAM" id="Coils"/>
    </source>
</evidence>
<evidence type="ECO:0008006" key="5">
    <source>
        <dbReference type="Google" id="ProtNLM"/>
    </source>
</evidence>
<evidence type="ECO:0000313" key="3">
    <source>
        <dbReference type="EMBL" id="KAJ6702015.1"/>
    </source>
</evidence>
<protein>
    <recommendedName>
        <fullName evidence="5">BZIP domain-containing protein</fullName>
    </recommendedName>
</protein>
<feature type="region of interest" description="Disordered" evidence="2">
    <location>
        <begin position="1"/>
        <end position="29"/>
    </location>
</feature>
<feature type="compositionally biased region" description="Basic and acidic residues" evidence="2">
    <location>
        <begin position="9"/>
        <end position="29"/>
    </location>
</feature>
<dbReference type="EMBL" id="JAPFFM010000016">
    <property type="protein sequence ID" value="KAJ6702015.1"/>
    <property type="molecule type" value="Genomic_DNA"/>
</dbReference>
<dbReference type="AlphaFoldDB" id="A0A9Q0T660"/>
<evidence type="ECO:0000256" key="2">
    <source>
        <dbReference type="SAM" id="MobiDB-lite"/>
    </source>
</evidence>
<gene>
    <name evidence="3" type="ORF">OIU74_013221</name>
</gene>
<name>A0A9Q0T660_9ROSI</name>
<evidence type="ECO:0000313" key="4">
    <source>
        <dbReference type="Proteomes" id="UP001151752"/>
    </source>
</evidence>
<reference evidence="3" key="2">
    <citation type="journal article" date="2023" name="Int. J. Mol. Sci.">
        <title>De Novo Assembly and Annotation of 11 Diverse Shrub Willow (Salix) Genomes Reveals Novel Gene Organization in Sex-Linked Regions.</title>
        <authorList>
            <person name="Hyden B."/>
            <person name="Feng K."/>
            <person name="Yates T.B."/>
            <person name="Jawdy S."/>
            <person name="Cereghino C."/>
            <person name="Smart L.B."/>
            <person name="Muchero W."/>
        </authorList>
    </citation>
    <scope>NUCLEOTIDE SEQUENCE</scope>
    <source>
        <tissue evidence="3">Shoot tip</tissue>
    </source>
</reference>
<keyword evidence="1" id="KW-0175">Coiled coil</keyword>
<dbReference type="Proteomes" id="UP001151752">
    <property type="component" value="Chromosome 1"/>
</dbReference>
<reference evidence="3" key="1">
    <citation type="submission" date="2022-11" db="EMBL/GenBank/DDBJ databases">
        <authorList>
            <person name="Hyden B.L."/>
            <person name="Feng K."/>
            <person name="Yates T."/>
            <person name="Jawdy S."/>
            <person name="Smart L.B."/>
            <person name="Muchero W."/>
        </authorList>
    </citation>
    <scope>NUCLEOTIDE SEQUENCE</scope>
    <source>
        <tissue evidence="3">Shoot tip</tissue>
    </source>
</reference>
<feature type="coiled-coil region" evidence="1">
    <location>
        <begin position="38"/>
        <end position="100"/>
    </location>
</feature>
<keyword evidence="4" id="KW-1185">Reference proteome</keyword>
<accession>A0A9Q0T660</accession>
<sequence>MAKSASRQHISETDKKGQEMEAAKDKVARKRMIDRAYRERCKKNKMETERNVELLSKENDRLKGENATFKVEAVRTGKTLQSQEQEMKQLREKIVLLKQRHDEQYNFVEVLSERLAGAKDADLQRENTELKSSLALLWSQVNDRNNLDKLQLQEKDAHLEHKKRSLEMIVQALCEKISSEKGADEGDHAG</sequence>